<gene>
    <name evidence="7" type="ORF">VW35_19490</name>
</gene>
<dbReference type="Proteomes" id="UP000033514">
    <property type="component" value="Unassembled WGS sequence"/>
</dbReference>
<feature type="transmembrane region" description="Helical" evidence="5">
    <location>
        <begin position="107"/>
        <end position="124"/>
    </location>
</feature>
<feature type="transmembrane region" description="Helical" evidence="5">
    <location>
        <begin position="25"/>
        <end position="44"/>
    </location>
</feature>
<feature type="transmembrane region" description="Helical" evidence="5">
    <location>
        <begin position="184"/>
        <end position="205"/>
    </location>
</feature>
<dbReference type="Pfam" id="PF04932">
    <property type="entry name" value="Wzy_C"/>
    <property type="match status" value="1"/>
</dbReference>
<comment type="caution">
    <text evidence="7">The sequence shown here is derived from an EMBL/GenBank/DDBJ whole genome shotgun (WGS) entry which is preliminary data.</text>
</comment>
<keyword evidence="8" id="KW-1185">Reference proteome</keyword>
<dbReference type="AlphaFoldDB" id="A0A0F5L144"/>
<organism evidence="7 8">
    <name type="scientific">Devosia soli</name>
    <dbReference type="NCBI Taxonomy" id="361041"/>
    <lineage>
        <taxon>Bacteria</taxon>
        <taxon>Pseudomonadati</taxon>
        <taxon>Pseudomonadota</taxon>
        <taxon>Alphaproteobacteria</taxon>
        <taxon>Hyphomicrobiales</taxon>
        <taxon>Devosiaceae</taxon>
        <taxon>Devosia</taxon>
    </lineage>
</organism>
<dbReference type="PANTHER" id="PTHR37422:SF23">
    <property type="entry name" value="TEICHURONIC ACID BIOSYNTHESIS PROTEIN TUAE"/>
    <property type="match status" value="1"/>
</dbReference>
<evidence type="ECO:0000313" key="7">
    <source>
        <dbReference type="EMBL" id="KKB75930.1"/>
    </source>
</evidence>
<proteinExistence type="predicted"/>
<sequence length="440" mass="47085">MNNAIGIFAVLIVALSPVPFGSNRPFFWTLWGMLIGLTGLVYFLQATRSFDGLRIPLGRIRIPAVLWLLTALWLVVQVLPIGSFSVVLPNGQAVESATISTAPGATLLMLVRIVSYGLFFVLALEAGARESRAKTMLTAIFWIIVAHAGFSLLQLTQFGDTILGLPKIAYMGVATGTFINRNSFATFLAMGLSVGIALVPGILSAKLARNQSAMDKVLVAFLYAGGLFVITIALLATESRMGLFAGAVGAFVVLLLILKQHERWKILIPAAIVLAVALGLAAIWTFGQGTIERALTLEGSTEGRMALYEQVWNQTMDRPLIGFGGGAFSLYFPAYFGPPLNLNNFWDKAHSTYLALFSELGLVGGALPILAVAVIFGRVVWSQVSSERLSPARLAAVGAILTCAMHSLVDFSLEIQANALLFAVLVALGLAGSIKLQEKR</sequence>
<protein>
    <recommendedName>
        <fullName evidence="6">O-antigen ligase-related domain-containing protein</fullName>
    </recommendedName>
</protein>
<reference evidence="7 8" key="1">
    <citation type="submission" date="2015-03" db="EMBL/GenBank/DDBJ databases">
        <authorList>
            <person name="Hassan Y.I."/>
            <person name="Lepp D."/>
            <person name="Zhou T."/>
        </authorList>
    </citation>
    <scope>NUCLEOTIDE SEQUENCE [LARGE SCALE GENOMIC DNA]</scope>
    <source>
        <strain evidence="7 8">GH2-10</strain>
    </source>
</reference>
<feature type="transmembrane region" description="Helical" evidence="5">
    <location>
        <begin position="217"/>
        <end position="236"/>
    </location>
</feature>
<evidence type="ECO:0000256" key="5">
    <source>
        <dbReference type="SAM" id="Phobius"/>
    </source>
</evidence>
<feature type="transmembrane region" description="Helical" evidence="5">
    <location>
        <begin position="136"/>
        <end position="155"/>
    </location>
</feature>
<feature type="transmembrane region" description="Helical" evidence="5">
    <location>
        <begin position="415"/>
        <end position="434"/>
    </location>
</feature>
<accession>A0A0F5L144</accession>
<evidence type="ECO:0000259" key="6">
    <source>
        <dbReference type="Pfam" id="PF04932"/>
    </source>
</evidence>
<evidence type="ECO:0000313" key="8">
    <source>
        <dbReference type="Proteomes" id="UP000033514"/>
    </source>
</evidence>
<dbReference type="InterPro" id="IPR051533">
    <property type="entry name" value="WaaL-like"/>
</dbReference>
<dbReference type="GO" id="GO:0016020">
    <property type="term" value="C:membrane"/>
    <property type="evidence" value="ECO:0007669"/>
    <property type="project" value="UniProtKB-SubCell"/>
</dbReference>
<comment type="subcellular location">
    <subcellularLocation>
        <location evidence="1">Membrane</location>
        <topology evidence="1">Multi-pass membrane protein</topology>
    </subcellularLocation>
</comment>
<dbReference type="STRING" id="361041.VW35_19490"/>
<feature type="transmembrane region" description="Helical" evidence="5">
    <location>
        <begin position="266"/>
        <end position="287"/>
    </location>
</feature>
<evidence type="ECO:0000256" key="1">
    <source>
        <dbReference type="ARBA" id="ARBA00004141"/>
    </source>
</evidence>
<keyword evidence="3 5" id="KW-1133">Transmembrane helix</keyword>
<feature type="transmembrane region" description="Helical" evidence="5">
    <location>
        <begin position="353"/>
        <end position="380"/>
    </location>
</feature>
<name>A0A0F5L144_9HYPH</name>
<keyword evidence="2 5" id="KW-0812">Transmembrane</keyword>
<dbReference type="InterPro" id="IPR007016">
    <property type="entry name" value="O-antigen_ligase-rel_domated"/>
</dbReference>
<dbReference type="PANTHER" id="PTHR37422">
    <property type="entry name" value="TEICHURONIC ACID BIOSYNTHESIS PROTEIN TUAE"/>
    <property type="match status" value="1"/>
</dbReference>
<evidence type="ECO:0000256" key="3">
    <source>
        <dbReference type="ARBA" id="ARBA00022989"/>
    </source>
</evidence>
<feature type="transmembrane region" description="Helical" evidence="5">
    <location>
        <begin position="65"/>
        <end position="87"/>
    </location>
</feature>
<feature type="transmembrane region" description="Helical" evidence="5">
    <location>
        <begin position="242"/>
        <end position="259"/>
    </location>
</feature>
<dbReference type="PATRIC" id="fig|361041.3.peg.3314"/>
<evidence type="ECO:0000256" key="4">
    <source>
        <dbReference type="ARBA" id="ARBA00023136"/>
    </source>
</evidence>
<keyword evidence="4 5" id="KW-0472">Membrane</keyword>
<evidence type="ECO:0000256" key="2">
    <source>
        <dbReference type="ARBA" id="ARBA00022692"/>
    </source>
</evidence>
<dbReference type="EMBL" id="LAJG01000048">
    <property type="protein sequence ID" value="KKB75930.1"/>
    <property type="molecule type" value="Genomic_DNA"/>
</dbReference>
<feature type="domain" description="O-antigen ligase-related" evidence="6">
    <location>
        <begin position="227"/>
        <end position="367"/>
    </location>
</feature>